<name>A0A4P8YDF9_9ENTR</name>
<dbReference type="EMBL" id="CP040428">
    <property type="protein sequence ID" value="QCT18519.1"/>
    <property type="molecule type" value="Genomic_DNA"/>
</dbReference>
<gene>
    <name evidence="1" type="ORF">FEM41_02110</name>
</gene>
<organism evidence="1 2">
    <name type="scientific">Jejubacter calystegiae</name>
    <dbReference type="NCBI Taxonomy" id="2579935"/>
    <lineage>
        <taxon>Bacteria</taxon>
        <taxon>Pseudomonadati</taxon>
        <taxon>Pseudomonadota</taxon>
        <taxon>Gammaproteobacteria</taxon>
        <taxon>Enterobacterales</taxon>
        <taxon>Enterobacteriaceae</taxon>
        <taxon>Jejubacter</taxon>
    </lineage>
</organism>
<dbReference type="KEGG" id="izh:FEM41_02110"/>
<accession>A0A4P8YDF9</accession>
<dbReference type="Proteomes" id="UP000302163">
    <property type="component" value="Chromosome"/>
</dbReference>
<protein>
    <submittedName>
        <fullName evidence="1">Uncharacterized protein</fullName>
    </submittedName>
</protein>
<proteinExistence type="predicted"/>
<sequence>MNSARYAILENGSNKVKNVIIAPERFSFKGNMLLKLNEQVICQPGMFYNKANGVFYYDAELTQTVLIQNGSQG</sequence>
<evidence type="ECO:0000313" key="2">
    <source>
        <dbReference type="Proteomes" id="UP000302163"/>
    </source>
</evidence>
<dbReference type="OrthoDB" id="5999407at2"/>
<dbReference type="RefSeq" id="WP_138093979.1">
    <property type="nucleotide sequence ID" value="NZ_CP040428.1"/>
</dbReference>
<dbReference type="AlphaFoldDB" id="A0A4P8YDF9"/>
<keyword evidence="2" id="KW-1185">Reference proteome</keyword>
<evidence type="ECO:0000313" key="1">
    <source>
        <dbReference type="EMBL" id="QCT18519.1"/>
    </source>
</evidence>
<reference evidence="1 2" key="1">
    <citation type="submission" date="2019-05" db="EMBL/GenBank/DDBJ databases">
        <title>Complete genome sequence of Izhakiella calystegiae KSNA2, an endophyte isolated from beach morning glory (Calystegia soldanella).</title>
        <authorList>
            <person name="Jiang L."/>
            <person name="Jeong J.C."/>
            <person name="Kim C.Y."/>
            <person name="Kim D.H."/>
            <person name="Kim S.W."/>
            <person name="Lee j."/>
        </authorList>
    </citation>
    <scope>NUCLEOTIDE SEQUENCE [LARGE SCALE GENOMIC DNA]</scope>
    <source>
        <strain evidence="1 2">KSNA2</strain>
    </source>
</reference>